<dbReference type="EMBL" id="LN483144">
    <property type="protein sequence ID" value="CDZ96533.1"/>
    <property type="molecule type" value="Genomic_DNA"/>
</dbReference>
<keyword evidence="3" id="KW-0812">Transmembrane</keyword>
<dbReference type="PANTHER" id="PTHR44145:SF3">
    <property type="entry name" value="DNAJ HOMOLOG SUBFAMILY A MEMBER 3, MITOCHONDRIAL"/>
    <property type="match status" value="1"/>
</dbReference>
<dbReference type="InterPro" id="IPR036869">
    <property type="entry name" value="J_dom_sf"/>
</dbReference>
<keyword evidence="1" id="KW-0143">Chaperone</keyword>
<organism evidence="5">
    <name type="scientific">Phaffia rhodozyma</name>
    <name type="common">Yeast</name>
    <name type="synonym">Xanthophyllomyces dendrorhous</name>
    <dbReference type="NCBI Taxonomy" id="264483"/>
    <lineage>
        <taxon>Eukaryota</taxon>
        <taxon>Fungi</taxon>
        <taxon>Dikarya</taxon>
        <taxon>Basidiomycota</taxon>
        <taxon>Agaricomycotina</taxon>
        <taxon>Tremellomycetes</taxon>
        <taxon>Cystofilobasidiales</taxon>
        <taxon>Mrakiaceae</taxon>
        <taxon>Phaffia</taxon>
    </lineage>
</organism>
<feature type="domain" description="J" evidence="4">
    <location>
        <begin position="45"/>
        <end position="110"/>
    </location>
</feature>
<keyword evidence="3" id="KW-0472">Membrane</keyword>
<dbReference type="AlphaFoldDB" id="A0A0F7SFT7"/>
<dbReference type="PANTHER" id="PTHR44145">
    <property type="entry name" value="DNAJ HOMOLOG SUBFAMILY A MEMBER 3, MITOCHONDRIAL"/>
    <property type="match status" value="1"/>
</dbReference>
<evidence type="ECO:0000256" key="1">
    <source>
        <dbReference type="ARBA" id="ARBA00023186"/>
    </source>
</evidence>
<dbReference type="InterPro" id="IPR001623">
    <property type="entry name" value="DnaJ_domain"/>
</dbReference>
<dbReference type="SUPFAM" id="SSF46565">
    <property type="entry name" value="Chaperone J-domain"/>
    <property type="match status" value="1"/>
</dbReference>
<keyword evidence="3" id="KW-1133">Transmembrane helix</keyword>
<sequence length="268" mass="29880">MNRSSIRIYGQSARGVSAPIHLPSLYRRSFHSSPRSFSRSPPPKTLYQVLGLERSADKKVIKEKFYELSKKYHPDLRPNDESAKQTYLDISSAYDVLGNESKRKQYDLTLSPVPTYQNPQTSSSHYPSSSRNGRPSSWVHPSTRTAPRPRSSTASNPSAHWPLNHRRPRQPFSPPPGNTSHFGPYVNPNSYSSPFDRYGFDDSSRPMYRTRSAPGEGYREGHDGKKIINEKDLSGLTRAFGVGLMVSIAFGIGAGFSGAARSDNGSRK</sequence>
<name>A0A0F7SFT7_PHARH</name>
<accession>A0A0F7SFT7</accession>
<dbReference type="PROSITE" id="PS50076">
    <property type="entry name" value="DNAJ_2"/>
    <property type="match status" value="1"/>
</dbReference>
<feature type="compositionally biased region" description="Polar residues" evidence="2">
    <location>
        <begin position="112"/>
        <end position="121"/>
    </location>
</feature>
<dbReference type="CDD" id="cd06257">
    <property type="entry name" value="DnaJ"/>
    <property type="match status" value="1"/>
</dbReference>
<reference evidence="5" key="1">
    <citation type="submission" date="2014-08" db="EMBL/GenBank/DDBJ databases">
        <authorList>
            <person name="Sharma Rahul"/>
            <person name="Thines Marco"/>
        </authorList>
    </citation>
    <scope>NUCLEOTIDE SEQUENCE</scope>
</reference>
<dbReference type="PRINTS" id="PR00625">
    <property type="entry name" value="JDOMAIN"/>
</dbReference>
<dbReference type="InterPro" id="IPR051938">
    <property type="entry name" value="Apopto_cytoskel_mod"/>
</dbReference>
<feature type="region of interest" description="Disordered" evidence="2">
    <location>
        <begin position="111"/>
        <end position="188"/>
    </location>
</feature>
<feature type="compositionally biased region" description="Polar residues" evidence="2">
    <location>
        <begin position="131"/>
        <end position="158"/>
    </location>
</feature>
<evidence type="ECO:0000256" key="3">
    <source>
        <dbReference type="SAM" id="Phobius"/>
    </source>
</evidence>
<evidence type="ECO:0000256" key="2">
    <source>
        <dbReference type="SAM" id="MobiDB-lite"/>
    </source>
</evidence>
<protein>
    <submittedName>
        <fullName evidence="5">Dnaj homolog subfamily a member mitochondrial-like</fullName>
    </submittedName>
</protein>
<evidence type="ECO:0000259" key="4">
    <source>
        <dbReference type="PROSITE" id="PS50076"/>
    </source>
</evidence>
<feature type="region of interest" description="Disordered" evidence="2">
    <location>
        <begin position="202"/>
        <end position="223"/>
    </location>
</feature>
<feature type="transmembrane region" description="Helical" evidence="3">
    <location>
        <begin position="239"/>
        <end position="260"/>
    </location>
</feature>
<evidence type="ECO:0000313" key="5">
    <source>
        <dbReference type="EMBL" id="CDZ96533.1"/>
    </source>
</evidence>
<dbReference type="Gene3D" id="1.10.287.110">
    <property type="entry name" value="DnaJ domain"/>
    <property type="match status" value="1"/>
</dbReference>
<proteinExistence type="predicted"/>
<dbReference type="Pfam" id="PF00226">
    <property type="entry name" value="DnaJ"/>
    <property type="match status" value="1"/>
</dbReference>
<dbReference type="SMART" id="SM00271">
    <property type="entry name" value="DnaJ"/>
    <property type="match status" value="1"/>
</dbReference>